<dbReference type="AlphaFoldDB" id="A0A817B6C9"/>
<proteinExistence type="predicted"/>
<dbReference type="InterPro" id="IPR036273">
    <property type="entry name" value="CRAL/TRIO_N_dom_sf"/>
</dbReference>
<feature type="transmembrane region" description="Helical" evidence="2">
    <location>
        <begin position="57"/>
        <end position="77"/>
    </location>
</feature>
<evidence type="ECO:0000313" key="4">
    <source>
        <dbReference type="EMBL" id="CAF2293131.1"/>
    </source>
</evidence>
<evidence type="ECO:0000259" key="3">
    <source>
        <dbReference type="SMART" id="SM01100"/>
    </source>
</evidence>
<protein>
    <submittedName>
        <fullName evidence="4">(rape) hypothetical protein</fullName>
    </submittedName>
</protein>
<dbReference type="InterPro" id="IPR036865">
    <property type="entry name" value="CRAL-TRIO_dom_sf"/>
</dbReference>
<dbReference type="SUPFAM" id="SSF46938">
    <property type="entry name" value="CRAL/TRIO N-terminal domain"/>
    <property type="match status" value="1"/>
</dbReference>
<reference evidence="4" key="1">
    <citation type="submission" date="2021-01" db="EMBL/GenBank/DDBJ databases">
        <authorList>
            <consortium name="Genoscope - CEA"/>
            <person name="William W."/>
        </authorList>
    </citation>
    <scope>NUCLEOTIDE SEQUENCE</scope>
</reference>
<dbReference type="GO" id="GO:0012505">
    <property type="term" value="C:endomembrane system"/>
    <property type="evidence" value="ECO:0007669"/>
    <property type="project" value="UniProtKB-SubCell"/>
</dbReference>
<dbReference type="Proteomes" id="UP001295469">
    <property type="component" value="Chromosome A04"/>
</dbReference>
<comment type="subcellular location">
    <subcellularLocation>
        <location evidence="1">Endomembrane system</location>
        <topology evidence="1">Peripheral membrane protein</topology>
    </subcellularLocation>
</comment>
<evidence type="ECO:0000256" key="1">
    <source>
        <dbReference type="ARBA" id="ARBA00004184"/>
    </source>
</evidence>
<dbReference type="Gene3D" id="3.40.525.10">
    <property type="entry name" value="CRAL-TRIO lipid binding domain"/>
    <property type="match status" value="1"/>
</dbReference>
<evidence type="ECO:0000256" key="2">
    <source>
        <dbReference type="SAM" id="Phobius"/>
    </source>
</evidence>
<name>A0A817B6C9_BRANA</name>
<dbReference type="Pfam" id="PF03765">
    <property type="entry name" value="CRAL_TRIO_N"/>
    <property type="match status" value="1"/>
</dbReference>
<dbReference type="PANTHER" id="PTHR45657">
    <property type="entry name" value="CRAL-TRIO DOMAIN-CONTAINING PROTEIN YKL091C-RELATED"/>
    <property type="match status" value="1"/>
</dbReference>
<dbReference type="EMBL" id="HG994358">
    <property type="protein sequence ID" value="CAF2293131.1"/>
    <property type="molecule type" value="Genomic_DNA"/>
</dbReference>
<accession>A0A817B6C9</accession>
<sequence>MDELLLPSKHDDYDMIMRFLKARKLDIEKAMQMWADMIHLRKEFGTNTIFRTSSLKVFYTCFVMLLLLTHWSILYTLGTDLCWKKEKSQRRGGCKGCVL</sequence>
<gene>
    <name evidence="4" type="ORF">DARMORV10_A04P28140.1</name>
</gene>
<feature type="domain" description="CRAL/TRIO N-terminal" evidence="3">
    <location>
        <begin position="12"/>
        <end position="37"/>
    </location>
</feature>
<dbReference type="SMART" id="SM01100">
    <property type="entry name" value="CRAL_TRIO_N"/>
    <property type="match status" value="1"/>
</dbReference>
<dbReference type="InterPro" id="IPR011074">
    <property type="entry name" value="CRAL/TRIO_N_dom"/>
</dbReference>
<keyword evidence="2" id="KW-0472">Membrane</keyword>
<organism evidence="4">
    <name type="scientific">Brassica napus</name>
    <name type="common">Rape</name>
    <dbReference type="NCBI Taxonomy" id="3708"/>
    <lineage>
        <taxon>Eukaryota</taxon>
        <taxon>Viridiplantae</taxon>
        <taxon>Streptophyta</taxon>
        <taxon>Embryophyta</taxon>
        <taxon>Tracheophyta</taxon>
        <taxon>Spermatophyta</taxon>
        <taxon>Magnoliopsida</taxon>
        <taxon>eudicotyledons</taxon>
        <taxon>Gunneridae</taxon>
        <taxon>Pentapetalae</taxon>
        <taxon>rosids</taxon>
        <taxon>malvids</taxon>
        <taxon>Brassicales</taxon>
        <taxon>Brassicaceae</taxon>
        <taxon>Brassiceae</taxon>
        <taxon>Brassica</taxon>
    </lineage>
</organism>
<dbReference type="PANTHER" id="PTHR45657:SF1">
    <property type="entry name" value="CRAL-TRIO DOMAIN-CONTAINING PROTEIN YKL091C-RELATED"/>
    <property type="match status" value="1"/>
</dbReference>
<dbReference type="InterPro" id="IPR051026">
    <property type="entry name" value="PI/PC_transfer"/>
</dbReference>
<keyword evidence="2" id="KW-1133">Transmembrane helix</keyword>
<keyword evidence="2" id="KW-0812">Transmembrane</keyword>